<sequence>MATFIYNRTLAPVSISRQIYKDNSNVEVVDDIIRVTNDGTDFYAPLAHSLNWYDGEILTKFRYSGSDGLIGVIGFRFTGNSQNTANGYSISLLRDGATPGFVVYDNKTGTIRGSEYPFSHQQNTWYWVRANWKGQNIKYKVWGDGYLEPSTWSREITSSKTPGAIGQTAGLYTFNRGVVEYGWLSYENYGDTAIGPAPLHARSLDSYAYSPNPYAGYYNAGYVWPLKVSKQYELDARGITAKARITKPTVKAKYILPDGEVWAGVNIWQPTVTYKEPGKTYILPPTVVARAKISKTGILYTPPPPSLVSPGYVTATATITSPDLSFRDIERYTLSPVAILALARITSPAMRFRKGQVTPDVWSTPQQRIEQEWRKLPLSSESTGAWRQHEYIRSNDQVWRDRRREDASQWRKPVSSTRDEQEWRRVVYD</sequence>
<organism evidence="1">
    <name type="scientific">Podoviridae sp. ct9A73</name>
    <dbReference type="NCBI Taxonomy" id="2825225"/>
    <lineage>
        <taxon>Viruses</taxon>
        <taxon>Duplodnaviria</taxon>
        <taxon>Heunggongvirae</taxon>
        <taxon>Uroviricota</taxon>
        <taxon>Caudoviricetes</taxon>
    </lineage>
</organism>
<reference evidence="1" key="1">
    <citation type="journal article" date="2021" name="Proc. Natl. Acad. Sci. U.S.A.">
        <title>A Catalog of Tens of Thousands of Viruses from Human Metagenomes Reveals Hidden Associations with Chronic Diseases.</title>
        <authorList>
            <person name="Tisza M.J."/>
            <person name="Buck C.B."/>
        </authorList>
    </citation>
    <scope>NUCLEOTIDE SEQUENCE</scope>
    <source>
        <strain evidence="1">Ct9A73</strain>
    </source>
</reference>
<accession>A0A8S5UJR0</accession>
<protein>
    <submittedName>
        <fullName evidence="1">Uncharacterized protein</fullName>
    </submittedName>
</protein>
<proteinExistence type="predicted"/>
<dbReference type="Gene3D" id="2.60.120.560">
    <property type="entry name" value="Exo-inulinase, domain 1"/>
    <property type="match status" value="1"/>
</dbReference>
<evidence type="ECO:0000313" key="1">
    <source>
        <dbReference type="EMBL" id="DAF94712.1"/>
    </source>
</evidence>
<dbReference type="EMBL" id="BK016096">
    <property type="protein sequence ID" value="DAF94712.1"/>
    <property type="molecule type" value="Genomic_DNA"/>
</dbReference>
<name>A0A8S5UJR0_9CAUD</name>